<reference evidence="2 3" key="1">
    <citation type="journal article" date="2009" name="J. Bacteriol.">
        <title>Genome sequence of Azotobacter vinelandii, an obligate aerobe specialized to support diverse anaerobic metabolic processes.</title>
        <authorList>
            <person name="Setubal J.C."/>
            <person name="dos Santos P."/>
            <person name="Goldman B.S."/>
            <person name="Ertesvag H."/>
            <person name="Espin G."/>
            <person name="Rubio L.M."/>
            <person name="Valla S."/>
            <person name="Almeida N.F."/>
            <person name="Balasubramanian D."/>
            <person name="Cromes L."/>
            <person name="Curatti L."/>
            <person name="Du Z."/>
            <person name="Godsy E."/>
            <person name="Goodner B."/>
            <person name="Hellner-Burris K."/>
            <person name="Hernandez J.A."/>
            <person name="Houmiel K."/>
            <person name="Imperial J."/>
            <person name="Kennedy C."/>
            <person name="Larson T.J."/>
            <person name="Latreille P."/>
            <person name="Ligon L.S."/>
            <person name="Lu J."/>
            <person name="Maerk M."/>
            <person name="Miller N.M."/>
            <person name="Norton S."/>
            <person name="O'Carroll I.P."/>
            <person name="Paulsen I."/>
            <person name="Raulfs E.C."/>
            <person name="Roemer R."/>
            <person name="Rosser J."/>
            <person name="Segura D."/>
            <person name="Slater S."/>
            <person name="Stricklin S.L."/>
            <person name="Studholme D.J."/>
            <person name="Sun J."/>
            <person name="Viana C.J."/>
            <person name="Wallin E."/>
            <person name="Wang B."/>
            <person name="Wheeler C."/>
            <person name="Zhu H."/>
            <person name="Dean D.R."/>
            <person name="Dixon R."/>
            <person name="Wood D."/>
        </authorList>
    </citation>
    <scope>NUCLEOTIDE SEQUENCE [LARGE SCALE GENOMIC DNA]</scope>
    <source>
        <strain evidence="3">DJ / ATCC BAA-1303</strain>
    </source>
</reference>
<dbReference type="KEGG" id="avn:Avin_09700"/>
<evidence type="ECO:0000313" key="2">
    <source>
        <dbReference type="EMBL" id="ACO77202.1"/>
    </source>
</evidence>
<sequence length="610" mass="69418">MFSTKSKARHLGGGAPIKRETEVIYATAINGGDCVTAANYNGKHRVLVEVIINDILERTCFDKRKDIHRKLVTALAGYAANKIDLYMRHVLEFELGSLSEVLENVNLDYIMDSDELYIAILKKYPGLEPLVDHLGSSLIENFTLIIKSFEDAEFELVSNGYLSSVNNITNIFLLSDESHDANKNIVLFYDSYKPAFALKLRNITLEKQTNDFISGFLRENMGFEDWNFPNYLDHGEVGWVSWRPRQDLNSEKQITESYFRSGVLASISCALGITDLNHENIIIHAGSPVIVDLETTLHHCVEGGGSTNALRTGLFPSFLKLDRNGSPTEESCGIGNIFPEYRLKSKNNEVCFDNKIASPIDYIEYIKQGLRLGFAKVIQYKEKFVDHIVRIENFRTRFIFKATYSYATIIESSMHPALLKSAVIREEYITQCFESENKYVEGDEAKWGEIKACYLGDVPRFITTANSLILDSYYQQTPTTLRHICTGVSRTLQYLQDLNDKIVDEEIFYIEKSYAEAYRVMSVNAKSYEIENYQKLINCANEFALNNKMPVFFMPRNDYCLELKSCGLDIFSGIGGIVYLAAIKKLPVESTISDRIIANYIERLNSTQRN</sequence>
<dbReference type="Pfam" id="PF13575">
    <property type="entry name" value="DUF4135"/>
    <property type="match status" value="2"/>
</dbReference>
<feature type="domain" description="Lantibiotic biosynthesis protein dehydration" evidence="1">
    <location>
        <begin position="124"/>
        <end position="303"/>
    </location>
</feature>
<dbReference type="OrthoDB" id="9148343at2"/>
<dbReference type="InterPro" id="IPR025410">
    <property type="entry name" value="Lant_dehyd"/>
</dbReference>
<proteinExistence type="predicted"/>
<dbReference type="AlphaFoldDB" id="C1DNI6"/>
<evidence type="ECO:0000259" key="1">
    <source>
        <dbReference type="Pfam" id="PF13575"/>
    </source>
</evidence>
<dbReference type="RefSeq" id="WP_004543203.1">
    <property type="nucleotide sequence ID" value="NC_012560.1"/>
</dbReference>
<dbReference type="Proteomes" id="UP000002424">
    <property type="component" value="Chromosome"/>
</dbReference>
<organism evidence="2 3">
    <name type="scientific">Azotobacter vinelandii (strain DJ / ATCC BAA-1303)</name>
    <dbReference type="NCBI Taxonomy" id="322710"/>
    <lineage>
        <taxon>Bacteria</taxon>
        <taxon>Pseudomonadati</taxon>
        <taxon>Pseudomonadota</taxon>
        <taxon>Gammaproteobacteria</taxon>
        <taxon>Pseudomonadales</taxon>
        <taxon>Pseudomonadaceae</taxon>
        <taxon>Azotobacter</taxon>
    </lineage>
</organism>
<gene>
    <name evidence="2" type="ordered locus">Avin_09700</name>
</gene>
<dbReference type="eggNOG" id="COG4403">
    <property type="taxonomic scope" value="Bacteria"/>
</dbReference>
<feature type="domain" description="Lantibiotic biosynthesis protein dehydration" evidence="1">
    <location>
        <begin position="341"/>
        <end position="463"/>
    </location>
</feature>
<dbReference type="EMBL" id="CP001157">
    <property type="protein sequence ID" value="ACO77202.1"/>
    <property type="molecule type" value="Genomic_DNA"/>
</dbReference>
<dbReference type="EnsemblBacteria" id="ACO77202">
    <property type="protein sequence ID" value="ACO77202"/>
    <property type="gene ID" value="Avin_09700"/>
</dbReference>
<protein>
    <submittedName>
        <fullName evidence="2">Lantibiotic modifying enzyme</fullName>
    </submittedName>
</protein>
<evidence type="ECO:0000313" key="3">
    <source>
        <dbReference type="Proteomes" id="UP000002424"/>
    </source>
</evidence>
<keyword evidence="3" id="KW-1185">Reference proteome</keyword>
<name>C1DNI6_AZOVD</name>
<dbReference type="HOGENOM" id="CLU_447354_0_0_6"/>
<dbReference type="GeneID" id="88184326"/>
<accession>C1DNI6</accession>
<dbReference type="STRING" id="322710.Avin_09700"/>